<proteinExistence type="predicted"/>
<geneLocation type="plasmid" evidence="2 3">
    <name>pBTHD789-1</name>
</geneLocation>
<dbReference type="KEGG" id="btn:BTF1_28632"/>
<protein>
    <submittedName>
        <fullName evidence="2">Uncharacterized protein</fullName>
    </submittedName>
</protein>
<name>A0A9W3JUF4_BACTU</name>
<sequence>MSTQPKQSQKDKNSLYNLVWSKLTRGVTEKLSSNESFMIDKWSPNNLRRLIVSPEGVLFQLFITEGTFHKKRVDIVPFEVSENTNSALQTGYPITSVLYRNRVFSSVEEVIVIPRSPLTYYSLNPVEVRRLDSKASSLKRLANVIIITDVISFKDFVQKNIEALEDPYTLLTENPKANLGNHKAIKYVKDWYKHTSLRPQYYSLDETDKRLHKYFKDVREKCSNKRPTPLSVQEKVAKEEKEEKPNETVEIDTLTSYLVLSRGIQMGLVNRDNPRMQMLKPFLSEVKNQPNEKFNVDKGSRFAKRLDTLGYYSETGSADASKLREVLFVDTVLTARKTIRAVEQRYPLWGSHLIEVTRNLLPSNGAVTNEKAQQLRELVGFEYRNEIDTEIVFSNVFVTAEQVERLQRGIKLDAEELEDLKRLILFDVGLTEDTPHVDLLILHDLYIYCNNIPHRQYNSALKHENSDIKGYVTNQSIAERICFVLQDEIEEELDTIVEEIQDEQLENDGPIEDEVNEEEENEENTEDDHQWDLCGQYVSSLNEVEHKAVWKTLSSELQSELQGFMNCNPRNRKEEVVSFIVDLINRYEYGGVNKAGTMAHSINVLYRRGIITKGTRLGCKGYKTNRFANRLFDSEKEIDEEYSRYMYLLKRLYER</sequence>
<dbReference type="Proteomes" id="UP000005257">
    <property type="component" value="Plasmid pBTHD789-1"/>
</dbReference>
<dbReference type="RefSeq" id="WP_000107257.1">
    <property type="nucleotide sequence ID" value="NC_018516.1"/>
</dbReference>
<dbReference type="AlphaFoldDB" id="A0A9W3JUF4"/>
<accession>A0A9W3JUF4</accession>
<gene>
    <name evidence="2" type="ORF">BTF1_28632</name>
</gene>
<reference evidence="2 3" key="1">
    <citation type="journal article" date="2013" name="Genome Announc.">
        <title>Complete Genome Sequence of Bacillus thuringiensis Serovar Israelensis Strain HD-789.</title>
        <authorList>
            <person name="Doggett N.A."/>
            <person name="Stubben C.J."/>
            <person name="Chertkov O."/>
            <person name="Bruce D.C."/>
            <person name="Detter J.C."/>
            <person name="Johnson S.L."/>
            <person name="Han C.S."/>
        </authorList>
    </citation>
    <scope>NUCLEOTIDE SEQUENCE [LARGE SCALE GENOMIC DNA]</scope>
    <source>
        <strain evidence="2 3">HD-789</strain>
    </source>
</reference>
<evidence type="ECO:0000256" key="1">
    <source>
        <dbReference type="SAM" id="MobiDB-lite"/>
    </source>
</evidence>
<feature type="compositionally biased region" description="Basic and acidic residues" evidence="1">
    <location>
        <begin position="235"/>
        <end position="244"/>
    </location>
</feature>
<keyword evidence="2" id="KW-0614">Plasmid</keyword>
<dbReference type="EMBL" id="CP003764">
    <property type="protein sequence ID" value="AFQ29827.1"/>
    <property type="molecule type" value="Genomic_DNA"/>
</dbReference>
<evidence type="ECO:0000313" key="3">
    <source>
        <dbReference type="Proteomes" id="UP000005257"/>
    </source>
</evidence>
<feature type="region of interest" description="Disordered" evidence="1">
    <location>
        <begin position="225"/>
        <end position="244"/>
    </location>
</feature>
<organism evidence="2 3">
    <name type="scientific">Bacillus thuringiensis HD-789</name>
    <dbReference type="NCBI Taxonomy" id="1217737"/>
    <lineage>
        <taxon>Bacteria</taxon>
        <taxon>Bacillati</taxon>
        <taxon>Bacillota</taxon>
        <taxon>Bacilli</taxon>
        <taxon>Bacillales</taxon>
        <taxon>Bacillaceae</taxon>
        <taxon>Bacillus</taxon>
        <taxon>Bacillus cereus group</taxon>
    </lineage>
</organism>
<evidence type="ECO:0000313" key="2">
    <source>
        <dbReference type="EMBL" id="AFQ29827.1"/>
    </source>
</evidence>